<organism evidence="1 2">
    <name type="scientific">Brachionus calyciflorus</name>
    <dbReference type="NCBI Taxonomy" id="104777"/>
    <lineage>
        <taxon>Eukaryota</taxon>
        <taxon>Metazoa</taxon>
        <taxon>Spiralia</taxon>
        <taxon>Gnathifera</taxon>
        <taxon>Rotifera</taxon>
        <taxon>Eurotatoria</taxon>
        <taxon>Monogononta</taxon>
        <taxon>Pseudotrocha</taxon>
        <taxon>Ploima</taxon>
        <taxon>Brachionidae</taxon>
        <taxon>Brachionus</taxon>
    </lineage>
</organism>
<dbReference type="InterPro" id="IPR027417">
    <property type="entry name" value="P-loop_NTPase"/>
</dbReference>
<dbReference type="AlphaFoldDB" id="A0A814DEP0"/>
<dbReference type="SUPFAM" id="SSF52540">
    <property type="entry name" value="P-loop containing nucleoside triphosphate hydrolases"/>
    <property type="match status" value="1"/>
</dbReference>
<evidence type="ECO:0000313" key="1">
    <source>
        <dbReference type="EMBL" id="CAF0952671.1"/>
    </source>
</evidence>
<dbReference type="EMBL" id="CAJNOC010002810">
    <property type="protein sequence ID" value="CAF0952671.1"/>
    <property type="molecule type" value="Genomic_DNA"/>
</dbReference>
<proteinExistence type="predicted"/>
<sequence length="200" mass="22804">MEKTKQAEERIKDREVVLLIGRTGSGKSTDLHCLAGSKFYMTESQNHYEPYDLPNDLLLHVRISASANSETRYIFPFEVDVKTLINKNGSIFLCDTPFNDTAVAYIYTKFPSVESITNALNEALNKDDLNETISEIIESMLEENPILIDPLNPESAKTALKRIVKLTRIEYPNEIFKNITNSKAYDCLIKQVNLHERTID</sequence>
<comment type="caution">
    <text evidence="1">The sequence shown here is derived from an EMBL/GenBank/DDBJ whole genome shotgun (WGS) entry which is preliminary data.</text>
</comment>
<gene>
    <name evidence="1" type="ORF">OXX778_LOCUS14029</name>
</gene>
<dbReference type="OrthoDB" id="2386367at2759"/>
<dbReference type="Proteomes" id="UP000663879">
    <property type="component" value="Unassembled WGS sequence"/>
</dbReference>
<reference evidence="1" key="1">
    <citation type="submission" date="2021-02" db="EMBL/GenBank/DDBJ databases">
        <authorList>
            <person name="Nowell W R."/>
        </authorList>
    </citation>
    <scope>NUCLEOTIDE SEQUENCE</scope>
    <source>
        <strain evidence="1">Ploen Becks lab</strain>
    </source>
</reference>
<dbReference type="Gene3D" id="3.40.50.300">
    <property type="entry name" value="P-loop containing nucleotide triphosphate hydrolases"/>
    <property type="match status" value="1"/>
</dbReference>
<name>A0A814DEP0_9BILA</name>
<evidence type="ECO:0000313" key="2">
    <source>
        <dbReference type="Proteomes" id="UP000663879"/>
    </source>
</evidence>
<protein>
    <submittedName>
        <fullName evidence="1">Uncharacterized protein</fullName>
    </submittedName>
</protein>
<accession>A0A814DEP0</accession>
<keyword evidence="2" id="KW-1185">Reference proteome</keyword>